<evidence type="ECO:0000256" key="3">
    <source>
        <dbReference type="ARBA" id="ARBA00022448"/>
    </source>
</evidence>
<accession>A0A095VSA4</accession>
<dbReference type="Pfam" id="PF00860">
    <property type="entry name" value="Xan_ur_permease"/>
    <property type="match status" value="1"/>
</dbReference>
<evidence type="ECO:0000313" key="9">
    <source>
        <dbReference type="Proteomes" id="UP000029640"/>
    </source>
</evidence>
<dbReference type="PATRIC" id="fig|1265313.6.peg.1003"/>
<proteinExistence type="inferred from homology"/>
<evidence type="ECO:0000313" key="8">
    <source>
        <dbReference type="EMBL" id="KGE04332.1"/>
    </source>
</evidence>
<evidence type="ECO:0000256" key="1">
    <source>
        <dbReference type="ARBA" id="ARBA00004141"/>
    </source>
</evidence>
<evidence type="ECO:0000256" key="6">
    <source>
        <dbReference type="ARBA" id="ARBA00023136"/>
    </source>
</evidence>
<keyword evidence="5 7" id="KW-1133">Transmembrane helix</keyword>
<evidence type="ECO:0000256" key="7">
    <source>
        <dbReference type="SAM" id="Phobius"/>
    </source>
</evidence>
<feature type="transmembrane region" description="Helical" evidence="7">
    <location>
        <begin position="389"/>
        <end position="412"/>
    </location>
</feature>
<dbReference type="Proteomes" id="UP000029640">
    <property type="component" value="Unassembled WGS sequence"/>
</dbReference>
<protein>
    <submittedName>
        <fullName evidence="8">Xanthine permease</fullName>
    </submittedName>
</protein>
<keyword evidence="4 7" id="KW-0812">Transmembrane</keyword>
<evidence type="ECO:0000256" key="2">
    <source>
        <dbReference type="ARBA" id="ARBA00008821"/>
    </source>
</evidence>
<dbReference type="HOGENOM" id="CLU_017959_8_0_6"/>
<dbReference type="PANTHER" id="PTHR42810:SF2">
    <property type="entry name" value="PURINE PERMEASE C1399.01C-RELATED"/>
    <property type="match status" value="1"/>
</dbReference>
<dbReference type="GO" id="GO:0042907">
    <property type="term" value="F:xanthine transmembrane transporter activity"/>
    <property type="evidence" value="ECO:0007669"/>
    <property type="project" value="TreeGrafter"/>
</dbReference>
<feature type="transmembrane region" description="Helical" evidence="7">
    <location>
        <begin position="56"/>
        <end position="76"/>
    </location>
</feature>
<name>A0A095VSA4_9GAMM</name>
<keyword evidence="6 7" id="KW-0472">Membrane</keyword>
<dbReference type="InterPro" id="IPR006043">
    <property type="entry name" value="NCS2"/>
</dbReference>
<feature type="transmembrane region" description="Helical" evidence="7">
    <location>
        <begin position="115"/>
        <end position="135"/>
    </location>
</feature>
<evidence type="ECO:0000256" key="5">
    <source>
        <dbReference type="ARBA" id="ARBA00022989"/>
    </source>
</evidence>
<feature type="transmembrane region" description="Helical" evidence="7">
    <location>
        <begin position="332"/>
        <end position="353"/>
    </location>
</feature>
<dbReference type="eggNOG" id="COG2233">
    <property type="taxonomic scope" value="Bacteria"/>
</dbReference>
<comment type="similarity">
    <text evidence="2">Belongs to the nucleobase:cation symporter-2 (NCS2) (TC 2.A.40) family.</text>
</comment>
<reference evidence="8 9" key="1">
    <citation type="journal article" date="2014" name="Genome Announc.">
        <title>Genome Sequence of Gammaproteobacterial Pseudohaliea rubra Type Strain DSM 19751, Isolated from Coastal Seawater of the Mediterranean Sea.</title>
        <authorList>
            <person name="Spring S."/>
            <person name="Fiebig A."/>
            <person name="Riedel T."/>
            <person name="Goker M."/>
            <person name="Klenk H.P."/>
        </authorList>
    </citation>
    <scope>NUCLEOTIDE SEQUENCE [LARGE SCALE GENOMIC DNA]</scope>
    <source>
        <strain evidence="8 9">DSM 19751</strain>
    </source>
</reference>
<comment type="caution">
    <text evidence="8">The sequence shown here is derived from an EMBL/GenBank/DDBJ whole genome shotgun (WGS) entry which is preliminary data.</text>
</comment>
<feature type="transmembrane region" description="Helical" evidence="7">
    <location>
        <begin position="30"/>
        <end position="50"/>
    </location>
</feature>
<feature type="transmembrane region" description="Helical" evidence="7">
    <location>
        <begin position="418"/>
        <end position="438"/>
    </location>
</feature>
<dbReference type="AlphaFoldDB" id="A0A095VSA4"/>
<dbReference type="NCBIfam" id="NF037981">
    <property type="entry name" value="NCS2_1"/>
    <property type="match status" value="1"/>
</dbReference>
<feature type="transmembrane region" description="Helical" evidence="7">
    <location>
        <begin position="176"/>
        <end position="196"/>
    </location>
</feature>
<keyword evidence="3" id="KW-0813">Transport</keyword>
<evidence type="ECO:0000256" key="4">
    <source>
        <dbReference type="ARBA" id="ARBA00022692"/>
    </source>
</evidence>
<feature type="transmembrane region" description="Helical" evidence="7">
    <location>
        <begin position="142"/>
        <end position="164"/>
    </location>
</feature>
<feature type="transmembrane region" description="Helical" evidence="7">
    <location>
        <begin position="83"/>
        <end position="103"/>
    </location>
</feature>
<dbReference type="STRING" id="1265313.HRUBRA_01018"/>
<sequence>MSVLAAAPLLYGHEARLPLPRALLAGLQHLLAVFGGIVTAPLIMAVGMGLPAAETQAILAASLFVSGIATAIQVAGRHGIGSGLLAIQGTSFTFIGPVLFAFHGLPEAMPARERLAVIFGCCALAAVVTGVLALGVRRLQRLLTPTVTGTTVLLIGFTLVLSTLGNLVRACTAPEAPTAALVLLATGVFALTLWLATRRSPWYRLCSVLGGLVVGAAAAAALGLFGDFAASPGGPFLPRLLPYGVGFDVGVFLLLLPVFLVSATESVGDLTATAALSGLSTRGDGYWLRVRGGILGDALNSLLAALAGTFPNTTFSQNNGVIRLTGIASRRVGYVVAAFLVALGLLPAVAALLQSLPAAVLYGCTLLLFLMVARAGWGLLAGGAIGRRGWAIAMISAVGGWLLAEVTARAGFGGAGALFLQFPVSNGAFLAMALELAVPRTALAGSVHRNPG</sequence>
<feature type="transmembrane region" description="Helical" evidence="7">
    <location>
        <begin position="208"/>
        <end position="228"/>
    </location>
</feature>
<dbReference type="RefSeq" id="WP_052094391.1">
    <property type="nucleotide sequence ID" value="NZ_KN234752.1"/>
</dbReference>
<dbReference type="GO" id="GO:0005886">
    <property type="term" value="C:plasma membrane"/>
    <property type="evidence" value="ECO:0007669"/>
    <property type="project" value="TreeGrafter"/>
</dbReference>
<feature type="transmembrane region" description="Helical" evidence="7">
    <location>
        <begin position="240"/>
        <end position="261"/>
    </location>
</feature>
<dbReference type="PANTHER" id="PTHR42810">
    <property type="entry name" value="PURINE PERMEASE C1399.01C-RELATED"/>
    <property type="match status" value="1"/>
</dbReference>
<organism evidence="8 9">
    <name type="scientific">Pseudohaliea rubra DSM 19751</name>
    <dbReference type="NCBI Taxonomy" id="1265313"/>
    <lineage>
        <taxon>Bacteria</taxon>
        <taxon>Pseudomonadati</taxon>
        <taxon>Pseudomonadota</taxon>
        <taxon>Gammaproteobacteria</taxon>
        <taxon>Cellvibrionales</taxon>
        <taxon>Halieaceae</taxon>
        <taxon>Pseudohaliea</taxon>
    </lineage>
</organism>
<keyword evidence="9" id="KW-1185">Reference proteome</keyword>
<dbReference type="EMBL" id="AUVB01000028">
    <property type="protein sequence ID" value="KGE04332.1"/>
    <property type="molecule type" value="Genomic_DNA"/>
</dbReference>
<feature type="transmembrane region" description="Helical" evidence="7">
    <location>
        <begin position="359"/>
        <end position="377"/>
    </location>
</feature>
<comment type="subcellular location">
    <subcellularLocation>
        <location evidence="1">Membrane</location>
        <topology evidence="1">Multi-pass membrane protein</topology>
    </subcellularLocation>
</comment>
<gene>
    <name evidence="8" type="ORF">HRUBRA_01018</name>
</gene>
<dbReference type="OrthoDB" id="9805749at2"/>